<dbReference type="Gene3D" id="3.30.1490.300">
    <property type="match status" value="1"/>
</dbReference>
<sequence length="728" mass="81431">MNEQSSIFALDIGTRSVVGIILKKNENGYEVIDIEAKEHEKRAMLDGQIHDIPSVSMLIQEIKAILEDRHGPLKKVFAAAAGRALKTKRATATIQISGKPIINYQDIYHLELSAVQEAQKQLAKENLGSESFHYYCVGYSVMRYFLDNEEIGSLLEQQGEIASVEVIATFLPKVVVESLISALHRAGLELEALTLEPIAAINVLIPPSMRRLNVALVDIGAGTSDIAITNEGTVVAYGMVPIAGDEITEAISDQYLLDFPLAEKAKRDLLNNSSIKITDILGFETEVPREEVIKAIWKSLDKLATAICDEILMLNNQKPPKAVMLVGGGSLTPELPKLLAEKLNLPENRVAIRGIEAIQNLKLSEQFQTGPEWITPIGIAISAKQHPIQYITVYVNERPVRLFNVKKLTIGDCLLAAGIELNKLYGKPGMAMIVTLNNRDITIPGNHGNPPTILKNGQPTNLDDTIIDGDSIIVEKGEDGKAAEIKIKELVEETTAIQVWINEQPYKVEMEIFINGHKVDAEEYLCDHDRIETKFPKTIGELLHHLNMTTYTELLDPFYVYYNRTKVTLPKFAAKIFKNGIETKATANIYDQDKIMIKQEENPKLIDLLNEKGLSLYYQIPITFNGEPLVLRKSSLDVFRNGKLLKEDSEIYKGDELQAVHKQCDPFIFQDIFRYVKIQFPKVHSGNFTLLKNGQNATFHDQLAPGDDLAIQWPTQTSEFIILNRDKK</sequence>
<reference evidence="2" key="1">
    <citation type="submission" date="2020-06" db="EMBL/GenBank/DDBJ databases">
        <title>A novel thermopfilic bacterium from Erzurum, Turkey.</title>
        <authorList>
            <person name="Adiguzel A."/>
            <person name="Ay H."/>
            <person name="Baltaci M.O."/>
        </authorList>
    </citation>
    <scope>NUCLEOTIDE SEQUENCE</scope>
    <source>
        <strain evidence="2">P2</strain>
    </source>
</reference>
<dbReference type="SUPFAM" id="SSF53067">
    <property type="entry name" value="Actin-like ATPase domain"/>
    <property type="match status" value="2"/>
</dbReference>
<dbReference type="RefSeq" id="WP_173730527.1">
    <property type="nucleotide sequence ID" value="NZ_JABTTE010000005.1"/>
</dbReference>
<gene>
    <name evidence="2" type="ORF">HR057_05995</name>
</gene>
<protein>
    <submittedName>
        <fullName evidence="2">Cell division protein FtsA</fullName>
    </submittedName>
</protein>
<dbReference type="GO" id="GO:0051301">
    <property type="term" value="P:cell division"/>
    <property type="evidence" value="ECO:0007669"/>
    <property type="project" value="UniProtKB-KW"/>
</dbReference>
<dbReference type="InterPro" id="IPR050696">
    <property type="entry name" value="FtsA/MreB"/>
</dbReference>
<dbReference type="Pfam" id="PF14450">
    <property type="entry name" value="FtsA"/>
    <property type="match status" value="1"/>
</dbReference>
<proteinExistence type="predicted"/>
<dbReference type="InterPro" id="IPR043129">
    <property type="entry name" value="ATPase_NBD"/>
</dbReference>
<dbReference type="Proteomes" id="UP000625804">
    <property type="component" value="Unassembled WGS sequence"/>
</dbReference>
<dbReference type="SMART" id="SM00842">
    <property type="entry name" value="FtsA"/>
    <property type="match status" value="1"/>
</dbReference>
<feature type="domain" description="SHS2" evidence="1">
    <location>
        <begin position="7"/>
        <end position="204"/>
    </location>
</feature>
<keyword evidence="2" id="KW-0132">Cell division</keyword>
<dbReference type="PANTHER" id="PTHR32432">
    <property type="entry name" value="CELL DIVISION PROTEIN FTSA-RELATED"/>
    <property type="match status" value="1"/>
</dbReference>
<dbReference type="AlphaFoldDB" id="A0A8J8KB65"/>
<organism evidence="2 3">
    <name type="scientific">Calidifontibacillus erzurumensis</name>
    <dbReference type="NCBI Taxonomy" id="2741433"/>
    <lineage>
        <taxon>Bacteria</taxon>
        <taxon>Bacillati</taxon>
        <taxon>Bacillota</taxon>
        <taxon>Bacilli</taxon>
        <taxon>Bacillales</taxon>
        <taxon>Bacillaceae</taxon>
        <taxon>Calidifontibacillus/Schinkia group</taxon>
        <taxon>Calidifontibacillus</taxon>
    </lineage>
</organism>
<dbReference type="PANTHER" id="PTHR32432:SF3">
    <property type="entry name" value="ETHANOLAMINE UTILIZATION PROTEIN EUTJ"/>
    <property type="match status" value="1"/>
</dbReference>
<dbReference type="CDD" id="cd24004">
    <property type="entry name" value="ASKHA_NBD_PilM-like"/>
    <property type="match status" value="1"/>
</dbReference>
<keyword evidence="2" id="KW-0131">Cell cycle</keyword>
<keyword evidence="3" id="KW-1185">Reference proteome</keyword>
<evidence type="ECO:0000313" key="3">
    <source>
        <dbReference type="Proteomes" id="UP000625804"/>
    </source>
</evidence>
<name>A0A8J8KB65_9BACI</name>
<dbReference type="InterPro" id="IPR003494">
    <property type="entry name" value="SHS2_FtsA"/>
</dbReference>
<comment type="caution">
    <text evidence="2">The sequence shown here is derived from an EMBL/GenBank/DDBJ whole genome shotgun (WGS) entry which is preliminary data.</text>
</comment>
<evidence type="ECO:0000259" key="1">
    <source>
        <dbReference type="SMART" id="SM00842"/>
    </source>
</evidence>
<dbReference type="Gene3D" id="3.30.420.40">
    <property type="match status" value="2"/>
</dbReference>
<dbReference type="EMBL" id="JABTTE010000005">
    <property type="protein sequence ID" value="NSL51322.1"/>
    <property type="molecule type" value="Genomic_DNA"/>
</dbReference>
<evidence type="ECO:0000313" key="2">
    <source>
        <dbReference type="EMBL" id="NSL51322.1"/>
    </source>
</evidence>
<accession>A0A8J8KB65</accession>